<dbReference type="InterPro" id="IPR001179">
    <property type="entry name" value="PPIase_FKBP_dom"/>
</dbReference>
<evidence type="ECO:0000256" key="1">
    <source>
        <dbReference type="ARBA" id="ARBA00000971"/>
    </source>
</evidence>
<dbReference type="Pfam" id="PF00254">
    <property type="entry name" value="FKBP_C"/>
    <property type="match status" value="1"/>
</dbReference>
<comment type="catalytic activity">
    <reaction evidence="1 6">
        <text>[protein]-peptidylproline (omega=180) = [protein]-peptidylproline (omega=0)</text>
        <dbReference type="Rhea" id="RHEA:16237"/>
        <dbReference type="Rhea" id="RHEA-COMP:10747"/>
        <dbReference type="Rhea" id="RHEA-COMP:10748"/>
        <dbReference type="ChEBI" id="CHEBI:83833"/>
        <dbReference type="ChEBI" id="CHEBI:83834"/>
        <dbReference type="EC" id="5.2.1.8"/>
    </reaction>
</comment>
<evidence type="ECO:0000256" key="4">
    <source>
        <dbReference type="ARBA" id="ARBA00023110"/>
    </source>
</evidence>
<dbReference type="Proteomes" id="UP000235786">
    <property type="component" value="Unassembled WGS sequence"/>
</dbReference>
<evidence type="ECO:0000256" key="2">
    <source>
        <dbReference type="ARBA" id="ARBA00002388"/>
    </source>
</evidence>
<evidence type="ECO:0000256" key="7">
    <source>
        <dbReference type="SAM" id="SignalP"/>
    </source>
</evidence>
<dbReference type="EMBL" id="KZ613959">
    <property type="protein sequence ID" value="PMD32497.1"/>
    <property type="molecule type" value="Genomic_DNA"/>
</dbReference>
<dbReference type="OrthoDB" id="1902587at2759"/>
<evidence type="ECO:0000313" key="10">
    <source>
        <dbReference type="Proteomes" id="UP000235786"/>
    </source>
</evidence>
<reference evidence="9 10" key="1">
    <citation type="submission" date="2016-04" db="EMBL/GenBank/DDBJ databases">
        <title>A degradative enzymes factory behind the ericoid mycorrhizal symbiosis.</title>
        <authorList>
            <consortium name="DOE Joint Genome Institute"/>
            <person name="Martino E."/>
            <person name="Morin E."/>
            <person name="Grelet G."/>
            <person name="Kuo A."/>
            <person name="Kohler A."/>
            <person name="Daghino S."/>
            <person name="Barry K."/>
            <person name="Choi C."/>
            <person name="Cichocki N."/>
            <person name="Clum A."/>
            <person name="Copeland A."/>
            <person name="Hainaut M."/>
            <person name="Haridas S."/>
            <person name="Labutti K."/>
            <person name="Lindquist E."/>
            <person name="Lipzen A."/>
            <person name="Khouja H.-R."/>
            <person name="Murat C."/>
            <person name="Ohm R."/>
            <person name="Olson A."/>
            <person name="Spatafora J."/>
            <person name="Veneault-Fourrey C."/>
            <person name="Henrissat B."/>
            <person name="Grigoriev I."/>
            <person name="Martin F."/>
            <person name="Perotto S."/>
        </authorList>
    </citation>
    <scope>NUCLEOTIDE SEQUENCE [LARGE SCALE GENOMIC DNA]</scope>
    <source>
        <strain evidence="9 10">F</strain>
    </source>
</reference>
<comment type="function">
    <text evidence="2">PPIases accelerate the folding of proteins. It catalyzes the cis-trans isomerization of proline imidic peptide bonds in oligopeptides.</text>
</comment>
<dbReference type="InterPro" id="IPR044609">
    <property type="entry name" value="FKBP2/11"/>
</dbReference>
<keyword evidence="5 6" id="KW-0413">Isomerase</keyword>
<accession>A0A2J6R1V6</accession>
<dbReference type="PROSITE" id="PS50059">
    <property type="entry name" value="FKBP_PPIASE"/>
    <property type="match status" value="1"/>
</dbReference>
<keyword evidence="4 6" id="KW-0697">Rotamase</keyword>
<evidence type="ECO:0000259" key="8">
    <source>
        <dbReference type="PROSITE" id="PS50059"/>
    </source>
</evidence>
<keyword evidence="10" id="KW-1185">Reference proteome</keyword>
<dbReference type="FunFam" id="3.10.50.40:FF:000006">
    <property type="entry name" value="Peptidyl-prolyl cis-trans isomerase"/>
    <property type="match status" value="1"/>
</dbReference>
<dbReference type="GO" id="GO:0005783">
    <property type="term" value="C:endoplasmic reticulum"/>
    <property type="evidence" value="ECO:0007669"/>
    <property type="project" value="TreeGrafter"/>
</dbReference>
<evidence type="ECO:0000313" key="9">
    <source>
        <dbReference type="EMBL" id="PMD32497.1"/>
    </source>
</evidence>
<proteinExistence type="predicted"/>
<evidence type="ECO:0000256" key="3">
    <source>
        <dbReference type="ARBA" id="ARBA00013194"/>
    </source>
</evidence>
<dbReference type="PANTHER" id="PTHR45779:SF7">
    <property type="entry name" value="PEPTIDYLPROLYL ISOMERASE"/>
    <property type="match status" value="1"/>
</dbReference>
<gene>
    <name evidence="9" type="ORF">L207DRAFT_590785</name>
</gene>
<evidence type="ECO:0000256" key="6">
    <source>
        <dbReference type="PROSITE-ProRule" id="PRU00277"/>
    </source>
</evidence>
<evidence type="ECO:0000256" key="5">
    <source>
        <dbReference type="ARBA" id="ARBA00023235"/>
    </source>
</evidence>
<name>A0A2J6R1V6_HYAVF</name>
<dbReference type="SUPFAM" id="SSF54534">
    <property type="entry name" value="FKBP-like"/>
    <property type="match status" value="1"/>
</dbReference>
<protein>
    <recommendedName>
        <fullName evidence="3 6">peptidylprolyl isomerase</fullName>
        <ecNumber evidence="3 6">5.2.1.8</ecNumber>
    </recommendedName>
</protein>
<feature type="signal peptide" evidence="7">
    <location>
        <begin position="1"/>
        <end position="19"/>
    </location>
</feature>
<dbReference type="GO" id="GO:0003755">
    <property type="term" value="F:peptidyl-prolyl cis-trans isomerase activity"/>
    <property type="evidence" value="ECO:0007669"/>
    <property type="project" value="UniProtKB-KW"/>
</dbReference>
<dbReference type="AlphaFoldDB" id="A0A2J6R1V6"/>
<feature type="chain" id="PRO_5014433231" description="peptidylprolyl isomerase" evidence="7">
    <location>
        <begin position="20"/>
        <end position="143"/>
    </location>
</feature>
<sequence length="143" mass="15691">MQPSLLSFLSLALAASASAQIVSNIHVRTCDRATKNGDMLYVNYNGTFTNGTLFDSSYTGNSSEPFNFTLGIHEVITGWDLGMTNMCIGDRRKLVLSPDLAYGNRTVGPIPANSTLGTVFPCWLFNTNESPNLVFWTELEDIQ</sequence>
<dbReference type="Gene3D" id="3.10.50.40">
    <property type="match status" value="1"/>
</dbReference>
<dbReference type="EC" id="5.2.1.8" evidence="3 6"/>
<dbReference type="InterPro" id="IPR046357">
    <property type="entry name" value="PPIase_dom_sf"/>
</dbReference>
<feature type="domain" description="PPIase FKBP-type" evidence="8">
    <location>
        <begin position="37"/>
        <end position="116"/>
    </location>
</feature>
<organism evidence="9 10">
    <name type="scientific">Hyaloscypha variabilis (strain UAMH 11265 / GT02V1 / F)</name>
    <name type="common">Meliniomyces variabilis</name>
    <dbReference type="NCBI Taxonomy" id="1149755"/>
    <lineage>
        <taxon>Eukaryota</taxon>
        <taxon>Fungi</taxon>
        <taxon>Dikarya</taxon>
        <taxon>Ascomycota</taxon>
        <taxon>Pezizomycotina</taxon>
        <taxon>Leotiomycetes</taxon>
        <taxon>Helotiales</taxon>
        <taxon>Hyaloscyphaceae</taxon>
        <taxon>Hyaloscypha</taxon>
        <taxon>Hyaloscypha variabilis</taxon>
    </lineage>
</organism>
<dbReference type="PANTHER" id="PTHR45779">
    <property type="entry name" value="PEPTIDYLPROLYL ISOMERASE"/>
    <property type="match status" value="1"/>
</dbReference>
<dbReference type="STRING" id="1149755.A0A2J6R1V6"/>
<keyword evidence="7" id="KW-0732">Signal</keyword>